<dbReference type="Proteomes" id="UP000258104">
    <property type="component" value="Segment"/>
</dbReference>
<evidence type="ECO:0000313" key="1">
    <source>
        <dbReference type="EMBL" id="AXH71794.1"/>
    </source>
</evidence>
<protein>
    <submittedName>
        <fullName evidence="1">Putative head-tail connector protein</fullName>
    </submittedName>
</protein>
<dbReference type="GeneID" id="54998174"/>
<evidence type="ECO:0000313" key="2">
    <source>
        <dbReference type="Proteomes" id="UP000258104"/>
    </source>
</evidence>
<organism evidence="1 2">
    <name type="scientific">Eggerthella phage PMBT5</name>
    <dbReference type="NCBI Taxonomy" id="2283015"/>
    <lineage>
        <taxon>Viruses</taxon>
        <taxon>Duplodnaviria</taxon>
        <taxon>Heunggongvirae</taxon>
        <taxon>Uroviricota</taxon>
        <taxon>Caudoviricetes</taxon>
        <taxon>Lentavirus</taxon>
        <taxon>Lentavirus PMBT5</taxon>
    </lineage>
</organism>
<keyword evidence="2" id="KW-1185">Reference proteome</keyword>
<dbReference type="RefSeq" id="YP_009807296.1">
    <property type="nucleotide sequence ID" value="NC_048022.1"/>
</dbReference>
<sequence length="110" mass="12151">MYIDFDTYQAAGGSLAEADFSRLENKAEMLLDDWTLGRIRFMPAPLPAYVAVAMTEIIDALPKLAGERVTSFSNGVTSFSFDASKSDISMLYDDVVRILPVELVSRCVCE</sequence>
<name>A0A345MKD1_9CAUD</name>
<dbReference type="KEGG" id="vg:54998174"/>
<proteinExistence type="predicted"/>
<accession>A0A345MKD1</accession>
<reference evidence="1 2" key="1">
    <citation type="submission" date="2018-07" db="EMBL/GenBank/DDBJ databases">
        <title>Complete genome of the first Eggerthella lenta phage.</title>
        <authorList>
            <person name="Koberg S."/>
            <person name="Brinks E."/>
        </authorList>
    </citation>
    <scope>NUCLEOTIDE SEQUENCE [LARGE SCALE GENOMIC DNA]</scope>
</reference>
<dbReference type="EMBL" id="MH626557">
    <property type="protein sequence ID" value="AXH71794.1"/>
    <property type="molecule type" value="Genomic_DNA"/>
</dbReference>